<evidence type="ECO:0000259" key="4">
    <source>
        <dbReference type="PROSITE" id="PS51176"/>
    </source>
</evidence>
<evidence type="ECO:0000256" key="2">
    <source>
        <dbReference type="ARBA" id="ARBA00023002"/>
    </source>
</evidence>
<evidence type="ECO:0000313" key="5">
    <source>
        <dbReference type="EMBL" id="MFL0250400.1"/>
    </source>
</evidence>
<reference evidence="5 6" key="1">
    <citation type="submission" date="2024-11" db="EMBL/GenBank/DDBJ databases">
        <authorList>
            <person name="Heng Y.C."/>
            <person name="Lim A.C.H."/>
            <person name="Lee J.K.Y."/>
            <person name="Kittelmann S."/>
        </authorList>
    </citation>
    <scope>NUCLEOTIDE SEQUENCE [LARGE SCALE GENOMIC DNA]</scope>
    <source>
        <strain evidence="5 6">WILCCON 0114</strain>
    </source>
</reference>
<dbReference type="InterPro" id="IPR050812">
    <property type="entry name" value="Preph/Arog_dehydrog"/>
</dbReference>
<sequence length="287" mass="31623">MQKILDIDITIIGLGLIGGSYAMAFKEINSGHIWGVDTNENTLKKAANMKIIDEGYGDFSAHIPIKKSDLVIIAVYPQAAVKIIKNNVKNFKKGAIITDVLGIKGNNIDVIQEILGEHNAEFIGGHPMAGKESSGLEYASKDIFNGANYVLTPTKKNKKHTVDYMEDLIRKIGFKNISIVTPEKHDELIAVTSQLPHAIALSLMNSKGVDKSIKNFIGGSFKDESRVAKINPELWCELFMSNKKFLLKAICDFQESIADIKAAVESEDCERLKTIMKNASLKKGELN</sequence>
<feature type="domain" description="Prephenate/arogenate dehydrogenase" evidence="4">
    <location>
        <begin position="7"/>
        <end position="287"/>
    </location>
</feature>
<evidence type="ECO:0000256" key="1">
    <source>
        <dbReference type="ARBA" id="ARBA00007964"/>
    </source>
</evidence>
<keyword evidence="2" id="KW-0560">Oxidoreductase</keyword>
<dbReference type="InterPro" id="IPR046826">
    <property type="entry name" value="PDH_N"/>
</dbReference>
<dbReference type="SUPFAM" id="SSF48179">
    <property type="entry name" value="6-phosphogluconate dehydrogenase C-terminal domain-like"/>
    <property type="match status" value="1"/>
</dbReference>
<dbReference type="Proteomes" id="UP001623592">
    <property type="component" value="Unassembled WGS sequence"/>
</dbReference>
<dbReference type="SUPFAM" id="SSF51735">
    <property type="entry name" value="NAD(P)-binding Rossmann-fold domains"/>
    <property type="match status" value="1"/>
</dbReference>
<dbReference type="Pfam" id="PF02153">
    <property type="entry name" value="PDH_N"/>
    <property type="match status" value="1"/>
</dbReference>
<evidence type="ECO:0000256" key="3">
    <source>
        <dbReference type="ARBA" id="ARBA00029440"/>
    </source>
</evidence>
<dbReference type="InterPro" id="IPR008927">
    <property type="entry name" value="6-PGluconate_DH-like_C_sf"/>
</dbReference>
<dbReference type="Gene3D" id="1.10.3660.10">
    <property type="entry name" value="6-phosphogluconate dehydrogenase C-terminal like domain"/>
    <property type="match status" value="1"/>
</dbReference>
<evidence type="ECO:0000313" key="6">
    <source>
        <dbReference type="Proteomes" id="UP001623592"/>
    </source>
</evidence>
<dbReference type="Gene3D" id="3.40.50.720">
    <property type="entry name" value="NAD(P)-binding Rossmann-like Domain"/>
    <property type="match status" value="1"/>
</dbReference>
<gene>
    <name evidence="5" type="ORF">ACJDT4_08180</name>
</gene>
<keyword evidence="6" id="KW-1185">Reference proteome</keyword>
<protein>
    <submittedName>
        <fullName evidence="5">Prephenate dehydrogenase</fullName>
    </submittedName>
</protein>
<dbReference type="PANTHER" id="PTHR21363">
    <property type="entry name" value="PREPHENATE DEHYDROGENASE"/>
    <property type="match status" value="1"/>
</dbReference>
<dbReference type="PANTHER" id="PTHR21363:SF0">
    <property type="entry name" value="PREPHENATE DEHYDROGENASE [NADP(+)]"/>
    <property type="match status" value="1"/>
</dbReference>
<accession>A0ABW8TFE3</accession>
<dbReference type="Pfam" id="PF20463">
    <property type="entry name" value="PDH_C"/>
    <property type="match status" value="1"/>
</dbReference>
<organism evidence="5 6">
    <name type="scientific">Clostridium neuense</name>
    <dbReference type="NCBI Taxonomy" id="1728934"/>
    <lineage>
        <taxon>Bacteria</taxon>
        <taxon>Bacillati</taxon>
        <taxon>Bacillota</taxon>
        <taxon>Clostridia</taxon>
        <taxon>Eubacteriales</taxon>
        <taxon>Clostridiaceae</taxon>
        <taxon>Clostridium</taxon>
    </lineage>
</organism>
<proteinExistence type="inferred from homology"/>
<dbReference type="InterPro" id="IPR003099">
    <property type="entry name" value="Prephen_DH"/>
</dbReference>
<dbReference type="EMBL" id="JBJIAA010000006">
    <property type="protein sequence ID" value="MFL0250400.1"/>
    <property type="molecule type" value="Genomic_DNA"/>
</dbReference>
<comment type="pathway">
    <text evidence="3">Amino-acid biosynthesis.</text>
</comment>
<dbReference type="PROSITE" id="PS51176">
    <property type="entry name" value="PDH_ADH"/>
    <property type="match status" value="1"/>
</dbReference>
<name>A0ABW8TFE3_9CLOT</name>
<comment type="caution">
    <text evidence="5">The sequence shown here is derived from an EMBL/GenBank/DDBJ whole genome shotgun (WGS) entry which is preliminary data.</text>
</comment>
<dbReference type="RefSeq" id="WP_406787070.1">
    <property type="nucleotide sequence ID" value="NZ_JBJIAA010000006.1"/>
</dbReference>
<comment type="similarity">
    <text evidence="1">Belongs to the prephenate/arogenate dehydrogenase family.</text>
</comment>
<dbReference type="InterPro" id="IPR046825">
    <property type="entry name" value="PDH_C"/>
</dbReference>
<dbReference type="InterPro" id="IPR036291">
    <property type="entry name" value="NAD(P)-bd_dom_sf"/>
</dbReference>